<organism evidence="1">
    <name type="scientific">Rhizophora mucronata</name>
    <name type="common">Asiatic mangrove</name>
    <dbReference type="NCBI Taxonomy" id="61149"/>
    <lineage>
        <taxon>Eukaryota</taxon>
        <taxon>Viridiplantae</taxon>
        <taxon>Streptophyta</taxon>
        <taxon>Embryophyta</taxon>
        <taxon>Tracheophyta</taxon>
        <taxon>Spermatophyta</taxon>
        <taxon>Magnoliopsida</taxon>
        <taxon>eudicotyledons</taxon>
        <taxon>Gunneridae</taxon>
        <taxon>Pentapetalae</taxon>
        <taxon>rosids</taxon>
        <taxon>fabids</taxon>
        <taxon>Malpighiales</taxon>
        <taxon>Rhizophoraceae</taxon>
        <taxon>Rhizophora</taxon>
    </lineage>
</organism>
<dbReference type="EMBL" id="GGEC01056465">
    <property type="protein sequence ID" value="MBX36949.1"/>
    <property type="molecule type" value="Transcribed_RNA"/>
</dbReference>
<proteinExistence type="predicted"/>
<protein>
    <submittedName>
        <fullName evidence="1">Uncharacterized protein</fullName>
    </submittedName>
</protein>
<evidence type="ECO:0000313" key="1">
    <source>
        <dbReference type="EMBL" id="MBX36949.1"/>
    </source>
</evidence>
<sequence length="56" mass="6780">MQFIEFDRILQYRNYGNIQENRKITTGHFSTHGRKGLRVKPINFLRRNIQSREIST</sequence>
<accession>A0A2P2N3A8</accession>
<name>A0A2P2N3A8_RHIMU</name>
<dbReference type="AlphaFoldDB" id="A0A2P2N3A8"/>
<reference evidence="1" key="1">
    <citation type="submission" date="2018-02" db="EMBL/GenBank/DDBJ databases">
        <title>Rhizophora mucronata_Transcriptome.</title>
        <authorList>
            <person name="Meera S.P."/>
            <person name="Sreeshan A."/>
            <person name="Augustine A."/>
        </authorList>
    </citation>
    <scope>NUCLEOTIDE SEQUENCE</scope>
    <source>
        <tissue evidence="1">Leaf</tissue>
    </source>
</reference>